<keyword evidence="2" id="KW-1185">Reference proteome</keyword>
<dbReference type="Proteomes" id="UP000283469">
    <property type="component" value="Unassembled WGS sequence"/>
</dbReference>
<gene>
    <name evidence="1" type="ORF">D0Z70_20010</name>
</gene>
<dbReference type="AlphaFoldDB" id="A0A418YMV8"/>
<evidence type="ECO:0000313" key="1">
    <source>
        <dbReference type="EMBL" id="RJG52495.1"/>
    </source>
</evidence>
<proteinExistence type="predicted"/>
<name>A0A418YMV8_9SPHN</name>
<reference evidence="1 2" key="1">
    <citation type="submission" date="2018-08" db="EMBL/GenBank/DDBJ databases">
        <title>Sphingobium sp. EO9.</title>
        <authorList>
            <person name="Park Y."/>
            <person name="Kim K.H."/>
            <person name="Jeon C.O."/>
        </authorList>
    </citation>
    <scope>NUCLEOTIDE SEQUENCE [LARGE SCALE GENOMIC DNA]</scope>
    <source>
        <strain evidence="1 2">EO9</strain>
    </source>
</reference>
<evidence type="ECO:0000313" key="2">
    <source>
        <dbReference type="Proteomes" id="UP000283469"/>
    </source>
</evidence>
<comment type="caution">
    <text evidence="1">The sequence shown here is derived from an EMBL/GenBank/DDBJ whole genome shotgun (WGS) entry which is preliminary data.</text>
</comment>
<sequence>MRSVGLVLSVGGALAGAWLLTVYIWPLYYLQTPEARDLKARLVRADRDHLSPMIFDRDHGFVSVLDYYDFEKGDGLHGNELSFGRHYSEDGHEDKSHVVGSFRPTVFVDKPNPDYVRCLRWLEDRTDATRGLLNPYGVDVRYPLSLIRSAVTFRAPRGGSTLIAQYQQNIGYEKQPSDGVSGKLRTIGRKANELFLRTPVMSQIVGEDPDNSARYAARAFSHLQGNGKAGDLRGLALSARLVFGVDQRALTTAQAIFLANAIQNPPKFQYGVNDSGVPIERGGYRKKWVYHKRRAMGCIREMAVPGQEAGLERAFDDIINAEQLTPRAAPAIEVAGKEGRSADDETGARWYVQAQDPLNHAAPLVKDVVNGAAVELRQAFGNQWNAAVSSVELAVSVPEQHRFRAAFNGEMRNWLHRADLRGELNPHYRSYAETGEGPSPDIALAVADAEGRIVRFYSTRDRSTYFGKIPLDRAGSYRWDQEQIQLASIGKIGAALLFARLGIDPARVVGAMAKSDTKEVEHQLEMALSASRMAARRSGRVPPDVVPDLLRQLRWSNRSSYSRSGGMESPARAFSRGTVAASPRTVHHDVSALLAAFMGQSGPVRAPTLLNRITYLEYAGGGPGGRYGPTLARLPDYQAVNYGAANFRPDRDVLAPLRGEALLAGRAEPLIRKALGSSSSTILPDRLLPRRDRQAVYQLLRAPFCAPNGTLSTLRDWCDRSIVLFGKTGTHDITDDYYKRRLNLRRFRKTGVVNALWIAGGIQLRDRRAYSFVLMVAGADTAHPLTIPRDAKGKDVEGGRLAPLLGMILRNLEGTGAPVAAREGN</sequence>
<dbReference type="EMBL" id="QVRA01000026">
    <property type="protein sequence ID" value="RJG52495.1"/>
    <property type="molecule type" value="Genomic_DNA"/>
</dbReference>
<dbReference type="Gene3D" id="1.10.3810.10">
    <property type="entry name" value="Biosynthetic peptidoglycan transglycosylase-like"/>
    <property type="match status" value="1"/>
</dbReference>
<accession>A0A418YMV8</accession>
<organism evidence="1 2">
    <name type="scientific">Sphingobium terrigena</name>
    <dbReference type="NCBI Taxonomy" id="2304063"/>
    <lineage>
        <taxon>Bacteria</taxon>
        <taxon>Pseudomonadati</taxon>
        <taxon>Pseudomonadota</taxon>
        <taxon>Alphaproteobacteria</taxon>
        <taxon>Sphingomonadales</taxon>
        <taxon>Sphingomonadaceae</taxon>
        <taxon>Sphingobium</taxon>
    </lineage>
</organism>
<dbReference type="InterPro" id="IPR036950">
    <property type="entry name" value="PBP_transglycosylase"/>
</dbReference>
<protein>
    <submittedName>
        <fullName evidence="1">Uncharacterized protein</fullName>
    </submittedName>
</protein>